<evidence type="ECO:0000313" key="2">
    <source>
        <dbReference type="EMBL" id="KAF2804870.1"/>
    </source>
</evidence>
<proteinExistence type="predicted"/>
<reference evidence="2 4" key="1">
    <citation type="journal article" date="2020" name="Stud. Mycol.">
        <title>101 Dothideomycetes genomes: a test case for predicting lifestyles and emergence of pathogens.</title>
        <authorList>
            <person name="Haridas S."/>
            <person name="Albert R."/>
            <person name="Binder M."/>
            <person name="Bloem J."/>
            <person name="Labutti K."/>
            <person name="Salamov A."/>
            <person name="Andreopoulos B."/>
            <person name="Baker S."/>
            <person name="Barry K."/>
            <person name="Bills G."/>
            <person name="Bluhm B."/>
            <person name="Cannon C."/>
            <person name="Castanera R."/>
            <person name="Culley D."/>
            <person name="Daum C."/>
            <person name="Ezra D."/>
            <person name="Gonzalez J."/>
            <person name="Henrissat B."/>
            <person name="Kuo A."/>
            <person name="Liang C."/>
            <person name="Lipzen A."/>
            <person name="Lutzoni F."/>
            <person name="Magnuson J."/>
            <person name="Mondo S."/>
            <person name="Nolan M."/>
            <person name="Ohm R."/>
            <person name="Pangilinan J."/>
            <person name="Park H.-J."/>
            <person name="Ramirez L."/>
            <person name="Alfaro M."/>
            <person name="Sun H."/>
            <person name="Tritt A."/>
            <person name="Yoshinaga Y."/>
            <person name="Zwiers L.-H."/>
            <person name="Turgeon B."/>
            <person name="Goodwin S."/>
            <person name="Spatafora J."/>
            <person name="Crous P."/>
            <person name="Grigoriev I."/>
        </authorList>
    </citation>
    <scope>NUCLEOTIDE SEQUENCE</scope>
    <source>
        <strain evidence="2 4">CBS 304.34</strain>
    </source>
</reference>
<dbReference type="Proteomes" id="UP000504636">
    <property type="component" value="Unplaced"/>
</dbReference>
<protein>
    <submittedName>
        <fullName evidence="2 4">Uncharacterized protein</fullName>
    </submittedName>
</protein>
<accession>A0A6A6Y854</accession>
<evidence type="ECO:0000313" key="3">
    <source>
        <dbReference type="Proteomes" id="UP000504636"/>
    </source>
</evidence>
<dbReference type="EMBL" id="MU003711">
    <property type="protein sequence ID" value="KAF2804870.1"/>
    <property type="molecule type" value="Genomic_DNA"/>
</dbReference>
<evidence type="ECO:0000313" key="4">
    <source>
        <dbReference type="RefSeq" id="XP_033571834.1"/>
    </source>
</evidence>
<gene>
    <name evidence="2 4" type="ORF">BDZ99DRAFT_144634</name>
</gene>
<feature type="compositionally biased region" description="Basic and acidic residues" evidence="1">
    <location>
        <begin position="138"/>
        <end position="148"/>
    </location>
</feature>
<name>A0A6A6Y854_9PEZI</name>
<evidence type="ECO:0000256" key="1">
    <source>
        <dbReference type="SAM" id="MobiDB-lite"/>
    </source>
</evidence>
<feature type="region of interest" description="Disordered" evidence="1">
    <location>
        <begin position="138"/>
        <end position="157"/>
    </location>
</feature>
<dbReference type="AlphaFoldDB" id="A0A6A6Y854"/>
<dbReference type="RefSeq" id="XP_033571834.1">
    <property type="nucleotide sequence ID" value="XM_033712726.1"/>
</dbReference>
<sequence length="157" mass="17550">MQDQYAVHADREIDDARHGRIGIAERETRERVARGGQQGTRNTSFRHWHPYRRLQSKGLESCEPTSLTPSLGFHPFTHVLPPTCGATGVGDFRHPSLVGPQPVSRERRYGCWGSLVGLHARQLTRLEAMPASILPSHVREESSGHRVLETPTTRVSA</sequence>
<keyword evidence="3" id="KW-1185">Reference proteome</keyword>
<organism evidence="2">
    <name type="scientific">Mytilinidion resinicola</name>
    <dbReference type="NCBI Taxonomy" id="574789"/>
    <lineage>
        <taxon>Eukaryota</taxon>
        <taxon>Fungi</taxon>
        <taxon>Dikarya</taxon>
        <taxon>Ascomycota</taxon>
        <taxon>Pezizomycotina</taxon>
        <taxon>Dothideomycetes</taxon>
        <taxon>Pleosporomycetidae</taxon>
        <taxon>Mytilinidiales</taxon>
        <taxon>Mytilinidiaceae</taxon>
        <taxon>Mytilinidion</taxon>
    </lineage>
</organism>
<reference evidence="4" key="3">
    <citation type="submission" date="2025-04" db="UniProtKB">
        <authorList>
            <consortium name="RefSeq"/>
        </authorList>
    </citation>
    <scope>IDENTIFICATION</scope>
    <source>
        <strain evidence="4">CBS 304.34</strain>
    </source>
</reference>
<reference evidence="4" key="2">
    <citation type="submission" date="2020-04" db="EMBL/GenBank/DDBJ databases">
        <authorList>
            <consortium name="NCBI Genome Project"/>
        </authorList>
    </citation>
    <scope>NUCLEOTIDE SEQUENCE</scope>
    <source>
        <strain evidence="4">CBS 304.34</strain>
    </source>
</reference>
<dbReference type="GeneID" id="54453619"/>